<dbReference type="OMA" id="WHISIPT"/>
<protein>
    <recommendedName>
        <fullName evidence="2">FF domain-containing protein</fullName>
    </recommendedName>
</protein>
<feature type="compositionally biased region" description="Basic and acidic residues" evidence="1">
    <location>
        <begin position="486"/>
        <end position="497"/>
    </location>
</feature>
<dbReference type="VEuPathDB" id="CryptoDB:CMU_014050"/>
<feature type="compositionally biased region" description="Basic residues" evidence="1">
    <location>
        <begin position="511"/>
        <end position="522"/>
    </location>
</feature>
<dbReference type="EMBL" id="DS989730">
    <property type="protein sequence ID" value="EEA06730.1"/>
    <property type="molecule type" value="Genomic_DNA"/>
</dbReference>
<organism evidence="3 4">
    <name type="scientific">Cryptosporidium muris (strain RN66)</name>
    <dbReference type="NCBI Taxonomy" id="441375"/>
    <lineage>
        <taxon>Eukaryota</taxon>
        <taxon>Sar</taxon>
        <taxon>Alveolata</taxon>
        <taxon>Apicomplexa</taxon>
        <taxon>Conoidasida</taxon>
        <taxon>Coccidia</taxon>
        <taxon>Eucoccidiorida</taxon>
        <taxon>Eimeriorina</taxon>
        <taxon>Cryptosporidiidae</taxon>
        <taxon>Cryptosporidium</taxon>
    </lineage>
</organism>
<evidence type="ECO:0000259" key="2">
    <source>
        <dbReference type="SMART" id="SM00441"/>
    </source>
</evidence>
<dbReference type="InterPro" id="IPR002713">
    <property type="entry name" value="FF_domain"/>
</dbReference>
<dbReference type="AlphaFoldDB" id="B6AEW3"/>
<feature type="compositionally biased region" description="Basic and acidic residues" evidence="1">
    <location>
        <begin position="451"/>
        <end position="465"/>
    </location>
</feature>
<dbReference type="GeneID" id="6996214"/>
<dbReference type="Gene3D" id="1.10.10.440">
    <property type="entry name" value="FF domain"/>
    <property type="match status" value="1"/>
</dbReference>
<accession>B6AEW3</accession>
<dbReference type="Pfam" id="PF01846">
    <property type="entry name" value="FF"/>
    <property type="match status" value="1"/>
</dbReference>
<evidence type="ECO:0000313" key="4">
    <source>
        <dbReference type="Proteomes" id="UP000001460"/>
    </source>
</evidence>
<dbReference type="STRING" id="441375.B6AEW3"/>
<gene>
    <name evidence="3" type="ORF">CMU_014050</name>
</gene>
<feature type="region of interest" description="Disordered" evidence="1">
    <location>
        <begin position="479"/>
        <end position="538"/>
    </location>
</feature>
<sequence length="538" mass="65571">MAKQDHVNNIESEMTKLTKEEARIKLKEFFQSKKLNNRLKWDDVLKIVGGDPLYQQFNILSTGEKRQLWSEYQSQAAKRQRELDRQRRSDARKTLDKEIESWIHKNPRLVLKFAEFAKDNYNEWWWKYTSEKEKDDIFQDTVEDYYAKLKENRKINKSENMSRCLELFRSDEDILHYIDEYTGDYYPMKYLYKNRVNILTQDFTGRNIWEFILSKYMNNEILNSVTLTDALEIYINIQKSCINNIKEDLCMIMEKRQVELRNDFWRIIKEDIKAGILIPITETNKNHFTFIERKGKLRNTNFGDIYRNIMKRFGKLNSIQEDYMNFILWHISIPTDLKTICFILKHSVNGKKIYGITLFTYIMNLFQIAYNNIQNLILRKLKQYYIKLNTFEEFKEFVDLKCNISCENLLENIEYKTPFDFEFLIDIFLPIIYKEETLNDNTDESLSPKQYESEYQREKYKHEGRSEYTNTKDYCSNQKYNKRSTYTKEKRSKRYSEHSLSPYSKDYSYRHSYKKSRSRYRSKSPSEYRRRSRSPYYR</sequence>
<dbReference type="InterPro" id="IPR036517">
    <property type="entry name" value="FF_domain_sf"/>
</dbReference>
<evidence type="ECO:0000256" key="1">
    <source>
        <dbReference type="SAM" id="MobiDB-lite"/>
    </source>
</evidence>
<dbReference type="OrthoDB" id="187617at2759"/>
<dbReference type="SUPFAM" id="SSF81698">
    <property type="entry name" value="FF domain"/>
    <property type="match status" value="1"/>
</dbReference>
<name>B6AEW3_CRYMR</name>
<feature type="region of interest" description="Disordered" evidence="1">
    <location>
        <begin position="442"/>
        <end position="465"/>
    </location>
</feature>
<dbReference type="eggNOG" id="KOG0152">
    <property type="taxonomic scope" value="Eukaryota"/>
</dbReference>
<dbReference type="RefSeq" id="XP_002141079.1">
    <property type="nucleotide sequence ID" value="XM_002141043.1"/>
</dbReference>
<evidence type="ECO:0000313" key="3">
    <source>
        <dbReference type="EMBL" id="EEA06730.1"/>
    </source>
</evidence>
<reference evidence="3" key="1">
    <citation type="submission" date="2008-06" db="EMBL/GenBank/DDBJ databases">
        <authorList>
            <person name="Lorenzi H."/>
            <person name="Inman J."/>
            <person name="Miller J."/>
            <person name="Schobel S."/>
            <person name="Amedeo P."/>
            <person name="Caler E.V."/>
            <person name="da Silva J."/>
        </authorList>
    </citation>
    <scope>NUCLEOTIDE SEQUENCE [LARGE SCALE GENOMIC DNA]</scope>
    <source>
        <strain evidence="3">RN66</strain>
    </source>
</reference>
<proteinExistence type="predicted"/>
<dbReference type="Proteomes" id="UP000001460">
    <property type="component" value="Unassembled WGS sequence"/>
</dbReference>
<feature type="domain" description="FF" evidence="2">
    <location>
        <begin position="19"/>
        <end position="75"/>
    </location>
</feature>
<keyword evidence="4" id="KW-1185">Reference proteome</keyword>
<dbReference type="SMART" id="SM00441">
    <property type="entry name" value="FF"/>
    <property type="match status" value="1"/>
</dbReference>